<proteinExistence type="predicted"/>
<evidence type="ECO:0000313" key="3">
    <source>
        <dbReference type="Proteomes" id="UP000183832"/>
    </source>
</evidence>
<feature type="compositionally biased region" description="Basic and acidic residues" evidence="1">
    <location>
        <begin position="81"/>
        <end position="108"/>
    </location>
</feature>
<feature type="region of interest" description="Disordered" evidence="1">
    <location>
        <begin position="81"/>
        <end position="149"/>
    </location>
</feature>
<dbReference type="STRING" id="568069.A0A1J1J4J7"/>
<dbReference type="OrthoDB" id="366230at2759"/>
<reference evidence="2 3" key="1">
    <citation type="submission" date="2015-04" db="EMBL/GenBank/DDBJ databases">
        <authorList>
            <person name="Syromyatnikov M.Y."/>
            <person name="Popov V.N."/>
        </authorList>
    </citation>
    <scope>NUCLEOTIDE SEQUENCE [LARGE SCALE GENOMIC DNA]</scope>
</reference>
<protein>
    <submittedName>
        <fullName evidence="2">CLUMA_CG019287, isoform A</fullName>
    </submittedName>
</protein>
<evidence type="ECO:0000256" key="1">
    <source>
        <dbReference type="SAM" id="MobiDB-lite"/>
    </source>
</evidence>
<name>A0A1J1J4J7_9DIPT</name>
<dbReference type="EMBL" id="CVRI01000066">
    <property type="protein sequence ID" value="CRL06398.1"/>
    <property type="molecule type" value="Genomic_DNA"/>
</dbReference>
<sequence>MIACGSKNGFVHLMEVSENMTFSAKNDKAILNAVSKVQDSREDESALPFMLDRENKREKILEALIESAESEFYQLIEEENQRRVKEQEAHDQHEKHRKSPKVDKKKQENEEDDCEESLTENVVNKEAARSQKETKLNGAHHENTESLNKHQTCIYSGFISILNSIEF</sequence>
<dbReference type="Proteomes" id="UP000183832">
    <property type="component" value="Unassembled WGS sequence"/>
</dbReference>
<organism evidence="2 3">
    <name type="scientific">Clunio marinus</name>
    <dbReference type="NCBI Taxonomy" id="568069"/>
    <lineage>
        <taxon>Eukaryota</taxon>
        <taxon>Metazoa</taxon>
        <taxon>Ecdysozoa</taxon>
        <taxon>Arthropoda</taxon>
        <taxon>Hexapoda</taxon>
        <taxon>Insecta</taxon>
        <taxon>Pterygota</taxon>
        <taxon>Neoptera</taxon>
        <taxon>Endopterygota</taxon>
        <taxon>Diptera</taxon>
        <taxon>Nematocera</taxon>
        <taxon>Chironomoidea</taxon>
        <taxon>Chironomidae</taxon>
        <taxon>Clunio</taxon>
    </lineage>
</organism>
<keyword evidence="3" id="KW-1185">Reference proteome</keyword>
<feature type="compositionally biased region" description="Basic and acidic residues" evidence="1">
    <location>
        <begin position="126"/>
        <end position="148"/>
    </location>
</feature>
<dbReference type="AlphaFoldDB" id="A0A1J1J4J7"/>
<accession>A0A1J1J4J7</accession>
<evidence type="ECO:0000313" key="2">
    <source>
        <dbReference type="EMBL" id="CRL06398.1"/>
    </source>
</evidence>
<feature type="compositionally biased region" description="Acidic residues" evidence="1">
    <location>
        <begin position="109"/>
        <end position="118"/>
    </location>
</feature>
<gene>
    <name evidence="2" type="ORF">CLUMA_CG019287</name>
</gene>